<name>A0A6G1FTY7_9PEZI</name>
<reference evidence="1 3" key="1">
    <citation type="submission" date="2020-01" db="EMBL/GenBank/DDBJ databases">
        <authorList>
            <consortium name="DOE Joint Genome Institute"/>
            <person name="Haridas S."/>
            <person name="Albert R."/>
            <person name="Binder M."/>
            <person name="Bloem J."/>
            <person name="Labutti K."/>
            <person name="Salamov A."/>
            <person name="Andreopoulos B."/>
            <person name="Baker S.E."/>
            <person name="Barry K."/>
            <person name="Bills G."/>
            <person name="Bluhm B.H."/>
            <person name="Cannon C."/>
            <person name="Castanera R."/>
            <person name="Culley D.E."/>
            <person name="Daum C."/>
            <person name="Ezra D."/>
            <person name="Gonzalez J.B."/>
            <person name="Henrissat B."/>
            <person name="Kuo A."/>
            <person name="Liang C."/>
            <person name="Lipzen A."/>
            <person name="Lutzoni F."/>
            <person name="Magnuson J."/>
            <person name="Mondo S."/>
            <person name="Nolan M."/>
            <person name="Ohm R."/>
            <person name="Pangilinan J."/>
            <person name="Park H.-J."/>
            <person name="Ramirez L."/>
            <person name="Alfaro M."/>
            <person name="Sun H."/>
            <person name="Tritt A."/>
            <person name="Yoshinaga Y."/>
            <person name="Zwiers L.-H."/>
            <person name="Turgeon B.G."/>
            <person name="Goodwin S.B."/>
            <person name="Spatafora J.W."/>
            <person name="Crous P.W."/>
            <person name="Grigoriev I.V."/>
        </authorList>
    </citation>
    <scope>NUCLEOTIDE SEQUENCE</scope>
    <source>
        <strain evidence="1 3">CBS 781.70</strain>
    </source>
</reference>
<gene>
    <name evidence="1 3" type="ORF">P152DRAFT_170737</name>
</gene>
<organism evidence="1">
    <name type="scientific">Eremomyces bilateralis CBS 781.70</name>
    <dbReference type="NCBI Taxonomy" id="1392243"/>
    <lineage>
        <taxon>Eukaryota</taxon>
        <taxon>Fungi</taxon>
        <taxon>Dikarya</taxon>
        <taxon>Ascomycota</taxon>
        <taxon>Pezizomycotina</taxon>
        <taxon>Dothideomycetes</taxon>
        <taxon>Dothideomycetes incertae sedis</taxon>
        <taxon>Eremomycetales</taxon>
        <taxon>Eremomycetaceae</taxon>
        <taxon>Eremomyces</taxon>
    </lineage>
</organism>
<dbReference type="RefSeq" id="XP_033530770.1">
    <property type="nucleotide sequence ID" value="XM_033674091.1"/>
</dbReference>
<evidence type="ECO:0000313" key="2">
    <source>
        <dbReference type="Proteomes" id="UP000504638"/>
    </source>
</evidence>
<proteinExistence type="predicted"/>
<dbReference type="GeneID" id="54414661"/>
<evidence type="ECO:0000313" key="3">
    <source>
        <dbReference type="RefSeq" id="XP_033530770.1"/>
    </source>
</evidence>
<dbReference type="AlphaFoldDB" id="A0A6G1FTY7"/>
<keyword evidence="2" id="KW-1185">Reference proteome</keyword>
<accession>A0A6G1FTY7</accession>
<sequence length="170" mass="19302">MANLGCYFRCRSRNVYTSRGAFLAVLFHFREPRGYKAFAPVKVFCHHGYKIIGIRTANLTNIFSTAISAWWTLDPRPDRDSTFIISTNTRVGIPYTTAYCCPPGFAAGPWGTEYFRCSSYLTHKTKMISESAPTSRATVNVKPTLWVHDRDILYRGMRANCRPSPQFLGV</sequence>
<evidence type="ECO:0000313" key="1">
    <source>
        <dbReference type="EMBL" id="KAF1809139.1"/>
    </source>
</evidence>
<reference evidence="3" key="3">
    <citation type="submission" date="2025-04" db="UniProtKB">
        <authorList>
            <consortium name="RefSeq"/>
        </authorList>
    </citation>
    <scope>IDENTIFICATION</scope>
    <source>
        <strain evidence="3">CBS 781.70</strain>
    </source>
</reference>
<dbReference type="Proteomes" id="UP000504638">
    <property type="component" value="Unplaced"/>
</dbReference>
<dbReference type="EMBL" id="ML975175">
    <property type="protein sequence ID" value="KAF1809139.1"/>
    <property type="molecule type" value="Genomic_DNA"/>
</dbReference>
<reference evidence="3" key="2">
    <citation type="submission" date="2020-04" db="EMBL/GenBank/DDBJ databases">
        <authorList>
            <consortium name="NCBI Genome Project"/>
        </authorList>
    </citation>
    <scope>NUCLEOTIDE SEQUENCE</scope>
    <source>
        <strain evidence="3">CBS 781.70</strain>
    </source>
</reference>
<protein>
    <submittedName>
        <fullName evidence="1 3">Uncharacterized protein</fullName>
    </submittedName>
</protein>